<dbReference type="RefSeq" id="WP_169749988.1">
    <property type="nucleotide sequence ID" value="NZ_JBEZVI010000009.1"/>
</dbReference>
<dbReference type="Proteomes" id="UP001550853">
    <property type="component" value="Unassembled WGS sequence"/>
</dbReference>
<protein>
    <recommendedName>
        <fullName evidence="3">Secreted protein</fullName>
    </recommendedName>
</protein>
<comment type="caution">
    <text evidence="1">The sequence shown here is derived from an EMBL/GenBank/DDBJ whole genome shotgun (WGS) entry which is preliminary data.</text>
</comment>
<reference evidence="1 2" key="1">
    <citation type="submission" date="2024-06" db="EMBL/GenBank/DDBJ databases">
        <title>The Natural Products Discovery Center: Release of the First 8490 Sequenced Strains for Exploring Actinobacteria Biosynthetic Diversity.</title>
        <authorList>
            <person name="Kalkreuter E."/>
            <person name="Kautsar S.A."/>
            <person name="Yang D."/>
            <person name="Bader C.D."/>
            <person name="Teijaro C.N."/>
            <person name="Fluegel L."/>
            <person name="Davis C.M."/>
            <person name="Simpson J.R."/>
            <person name="Lauterbach L."/>
            <person name="Steele A.D."/>
            <person name="Gui C."/>
            <person name="Meng S."/>
            <person name="Li G."/>
            <person name="Viehrig K."/>
            <person name="Ye F."/>
            <person name="Su P."/>
            <person name="Kiefer A.F."/>
            <person name="Nichols A."/>
            <person name="Cepeda A.J."/>
            <person name="Yan W."/>
            <person name="Fan B."/>
            <person name="Jiang Y."/>
            <person name="Adhikari A."/>
            <person name="Zheng C.-J."/>
            <person name="Schuster L."/>
            <person name="Cowan T.M."/>
            <person name="Smanski M.J."/>
            <person name="Chevrette M.G."/>
            <person name="De Carvalho L.P.S."/>
            <person name="Shen B."/>
        </authorList>
    </citation>
    <scope>NUCLEOTIDE SEQUENCE [LARGE SCALE GENOMIC DNA]</scope>
    <source>
        <strain evidence="1 2">NPDC033039</strain>
    </source>
</reference>
<evidence type="ECO:0000313" key="1">
    <source>
        <dbReference type="EMBL" id="MEU3711239.1"/>
    </source>
</evidence>
<sequence length="52" mass="5521">MSVLGLTLLVLGLVTGITALWAVGAGLSVVGAALHLAEIRRRAVGKPRRHYW</sequence>
<accession>A0ABV2YZQ8</accession>
<proteinExistence type="predicted"/>
<evidence type="ECO:0000313" key="2">
    <source>
        <dbReference type="Proteomes" id="UP001550853"/>
    </source>
</evidence>
<keyword evidence="2" id="KW-1185">Reference proteome</keyword>
<organism evidence="1 2">
    <name type="scientific">Streptomyces catenulae</name>
    <dbReference type="NCBI Taxonomy" id="66875"/>
    <lineage>
        <taxon>Bacteria</taxon>
        <taxon>Bacillati</taxon>
        <taxon>Actinomycetota</taxon>
        <taxon>Actinomycetes</taxon>
        <taxon>Kitasatosporales</taxon>
        <taxon>Streptomycetaceae</taxon>
        <taxon>Streptomyces</taxon>
    </lineage>
</organism>
<evidence type="ECO:0008006" key="3">
    <source>
        <dbReference type="Google" id="ProtNLM"/>
    </source>
</evidence>
<dbReference type="EMBL" id="JBEZVI010000009">
    <property type="protein sequence ID" value="MEU3711239.1"/>
    <property type="molecule type" value="Genomic_DNA"/>
</dbReference>
<name>A0ABV2YZQ8_9ACTN</name>
<gene>
    <name evidence="1" type="ORF">AB0E61_14200</name>
</gene>